<feature type="chain" id="PRO_5012857636" description="Cyanovirin-N domain-containing protein" evidence="1">
    <location>
        <begin position="24"/>
        <end position="146"/>
    </location>
</feature>
<evidence type="ECO:0000313" key="3">
    <source>
        <dbReference type="Proteomes" id="UP000242287"/>
    </source>
</evidence>
<proteinExistence type="predicted"/>
<dbReference type="Proteomes" id="UP000242287">
    <property type="component" value="Unassembled WGS sequence"/>
</dbReference>
<keyword evidence="1" id="KW-0732">Signal</keyword>
<feature type="signal peptide" evidence="1">
    <location>
        <begin position="1"/>
        <end position="23"/>
    </location>
</feature>
<evidence type="ECO:0008006" key="4">
    <source>
        <dbReference type="Google" id="ProtNLM"/>
    </source>
</evidence>
<keyword evidence="3" id="KW-1185">Reference proteome</keyword>
<dbReference type="OrthoDB" id="2907224at2759"/>
<dbReference type="EMBL" id="KZ302082">
    <property type="protein sequence ID" value="PFH47979.1"/>
    <property type="molecule type" value="Genomic_DNA"/>
</dbReference>
<evidence type="ECO:0000313" key="2">
    <source>
        <dbReference type="EMBL" id="PFH47979.1"/>
    </source>
</evidence>
<evidence type="ECO:0000256" key="1">
    <source>
        <dbReference type="SAM" id="SignalP"/>
    </source>
</evidence>
<protein>
    <recommendedName>
        <fullName evidence="4">Cyanovirin-N domain-containing protein</fullName>
    </recommendedName>
</protein>
<accession>A0A2A9NBH4</accession>
<dbReference type="AlphaFoldDB" id="A0A2A9NBH4"/>
<sequence>MKFSSSFSLVILFCIASITGTQATPVESELQETRAVTHPNRLPSRDSDAGLIFCTGPDFQGTCTYNFPLTSGTCYANAEPYISNLWSSDSDFEHVCFLYTSGSCSDCEACVDVNGWSNMGSFAAIHSYRCVVADSSGCSNSNCRHR</sequence>
<reference evidence="2 3" key="1">
    <citation type="submission" date="2014-02" db="EMBL/GenBank/DDBJ databases">
        <title>Transposable element dynamics among asymbiotic and ectomycorrhizal Amanita fungi.</title>
        <authorList>
            <consortium name="DOE Joint Genome Institute"/>
            <person name="Hess J."/>
            <person name="Skrede I."/>
            <person name="Wolfe B."/>
            <person name="LaButti K."/>
            <person name="Ohm R.A."/>
            <person name="Grigoriev I.V."/>
            <person name="Pringle A."/>
        </authorList>
    </citation>
    <scope>NUCLEOTIDE SEQUENCE [LARGE SCALE GENOMIC DNA]</scope>
    <source>
        <strain evidence="2 3">SKay4041</strain>
    </source>
</reference>
<organism evidence="2 3">
    <name type="scientific">Amanita thiersii Skay4041</name>
    <dbReference type="NCBI Taxonomy" id="703135"/>
    <lineage>
        <taxon>Eukaryota</taxon>
        <taxon>Fungi</taxon>
        <taxon>Dikarya</taxon>
        <taxon>Basidiomycota</taxon>
        <taxon>Agaricomycotina</taxon>
        <taxon>Agaricomycetes</taxon>
        <taxon>Agaricomycetidae</taxon>
        <taxon>Agaricales</taxon>
        <taxon>Pluteineae</taxon>
        <taxon>Amanitaceae</taxon>
        <taxon>Amanita</taxon>
    </lineage>
</organism>
<gene>
    <name evidence="2" type="ORF">AMATHDRAFT_197265</name>
</gene>
<name>A0A2A9NBH4_9AGAR</name>